<proteinExistence type="inferred from homology"/>
<feature type="transmembrane region" description="Helical" evidence="7">
    <location>
        <begin position="13"/>
        <end position="33"/>
    </location>
</feature>
<dbReference type="CDD" id="cd11386">
    <property type="entry name" value="MCP_signal"/>
    <property type="match status" value="1"/>
</dbReference>
<evidence type="ECO:0000313" key="11">
    <source>
        <dbReference type="Proteomes" id="UP001065593"/>
    </source>
</evidence>
<name>A0ABQ5NNG3_9BACI</name>
<dbReference type="PANTHER" id="PTHR32089:SF112">
    <property type="entry name" value="LYSOZYME-LIKE PROTEIN-RELATED"/>
    <property type="match status" value="1"/>
</dbReference>
<evidence type="ECO:0000259" key="9">
    <source>
        <dbReference type="PROSITE" id="PS50885"/>
    </source>
</evidence>
<feature type="domain" description="Methyl-accepting transducer" evidence="8">
    <location>
        <begin position="282"/>
        <end position="553"/>
    </location>
</feature>
<protein>
    <recommendedName>
        <fullName evidence="12">Methyl-accepting chemotaxis protein</fullName>
    </recommendedName>
</protein>
<dbReference type="Proteomes" id="UP001065593">
    <property type="component" value="Unassembled WGS sequence"/>
</dbReference>
<organism evidence="10 11">
    <name type="scientific">Lysinibacillus piscis</name>
    <dbReference type="NCBI Taxonomy" id="2518931"/>
    <lineage>
        <taxon>Bacteria</taxon>
        <taxon>Bacillati</taxon>
        <taxon>Bacillota</taxon>
        <taxon>Bacilli</taxon>
        <taxon>Bacillales</taxon>
        <taxon>Bacillaceae</taxon>
        <taxon>Lysinibacillus</taxon>
    </lineage>
</organism>
<evidence type="ECO:0008006" key="12">
    <source>
        <dbReference type="Google" id="ProtNLM"/>
    </source>
</evidence>
<keyword evidence="11" id="KW-1185">Reference proteome</keyword>
<evidence type="ECO:0000256" key="7">
    <source>
        <dbReference type="SAM" id="Phobius"/>
    </source>
</evidence>
<dbReference type="Gene3D" id="1.10.8.500">
    <property type="entry name" value="HAMP domain in histidine kinase"/>
    <property type="match status" value="1"/>
</dbReference>
<evidence type="ECO:0000259" key="8">
    <source>
        <dbReference type="PROSITE" id="PS50111"/>
    </source>
</evidence>
<dbReference type="CDD" id="cd06225">
    <property type="entry name" value="HAMP"/>
    <property type="match status" value="1"/>
</dbReference>
<dbReference type="Pfam" id="PF00672">
    <property type="entry name" value="HAMP"/>
    <property type="match status" value="1"/>
</dbReference>
<comment type="subcellular location">
    <subcellularLocation>
        <location evidence="1">Cell membrane</location>
    </subcellularLocation>
</comment>
<reference evidence="10" key="1">
    <citation type="submission" date="2022-08" db="EMBL/GenBank/DDBJ databases">
        <title>Draft genome sequence of Lysinibacillus sp. strain KH24.</title>
        <authorList>
            <person name="Kanbe H."/>
            <person name="Itoh H."/>
        </authorList>
    </citation>
    <scope>NUCLEOTIDE SEQUENCE</scope>
    <source>
        <strain evidence="10">KH24</strain>
    </source>
</reference>
<keyword evidence="3 7" id="KW-0472">Membrane</keyword>
<dbReference type="SMART" id="SM00304">
    <property type="entry name" value="HAMP"/>
    <property type="match status" value="1"/>
</dbReference>
<dbReference type="InterPro" id="IPR024478">
    <property type="entry name" value="HlyB_4HB_MCP"/>
</dbReference>
<dbReference type="PROSITE" id="PS50885">
    <property type="entry name" value="HAMP"/>
    <property type="match status" value="1"/>
</dbReference>
<comment type="similarity">
    <text evidence="5">Belongs to the methyl-accepting chemotaxis (MCP) protein family.</text>
</comment>
<evidence type="ECO:0000256" key="1">
    <source>
        <dbReference type="ARBA" id="ARBA00004236"/>
    </source>
</evidence>
<dbReference type="PRINTS" id="PR00260">
    <property type="entry name" value="CHEMTRNSDUCR"/>
</dbReference>
<dbReference type="SMART" id="SM00283">
    <property type="entry name" value="MA"/>
    <property type="match status" value="1"/>
</dbReference>
<comment type="caution">
    <text evidence="10">The sequence shown here is derived from an EMBL/GenBank/DDBJ whole genome shotgun (WGS) entry which is preliminary data.</text>
</comment>
<dbReference type="Pfam" id="PF12729">
    <property type="entry name" value="4HB_MCP_1"/>
    <property type="match status" value="1"/>
</dbReference>
<evidence type="ECO:0000256" key="4">
    <source>
        <dbReference type="ARBA" id="ARBA00023224"/>
    </source>
</evidence>
<dbReference type="EMBL" id="BRZA01000003">
    <property type="protein sequence ID" value="GLC89631.1"/>
    <property type="molecule type" value="Genomic_DNA"/>
</dbReference>
<accession>A0ABQ5NNG3</accession>
<evidence type="ECO:0000256" key="3">
    <source>
        <dbReference type="ARBA" id="ARBA00023136"/>
    </source>
</evidence>
<keyword evidence="4 6" id="KW-0807">Transducer</keyword>
<dbReference type="InterPro" id="IPR003660">
    <property type="entry name" value="HAMP_dom"/>
</dbReference>
<evidence type="ECO:0000256" key="5">
    <source>
        <dbReference type="ARBA" id="ARBA00029447"/>
    </source>
</evidence>
<dbReference type="InterPro" id="IPR004089">
    <property type="entry name" value="MCPsignal_dom"/>
</dbReference>
<evidence type="ECO:0000313" key="10">
    <source>
        <dbReference type="EMBL" id="GLC89631.1"/>
    </source>
</evidence>
<dbReference type="RefSeq" id="WP_264989456.1">
    <property type="nucleotide sequence ID" value="NZ_BRZA01000003.1"/>
</dbReference>
<dbReference type="PROSITE" id="PS50111">
    <property type="entry name" value="CHEMOTAXIS_TRANSDUC_2"/>
    <property type="match status" value="1"/>
</dbReference>
<gene>
    <name evidence="10" type="ORF">LYSBPC_27580</name>
</gene>
<evidence type="ECO:0000256" key="2">
    <source>
        <dbReference type="ARBA" id="ARBA00022475"/>
    </source>
</evidence>
<dbReference type="PANTHER" id="PTHR32089">
    <property type="entry name" value="METHYL-ACCEPTING CHEMOTAXIS PROTEIN MCPB"/>
    <property type="match status" value="1"/>
</dbReference>
<dbReference type="InterPro" id="IPR004090">
    <property type="entry name" value="Chemotax_Me-accpt_rcpt"/>
</dbReference>
<dbReference type="SUPFAM" id="SSF58104">
    <property type="entry name" value="Methyl-accepting chemotaxis protein (MCP) signaling domain"/>
    <property type="match status" value="1"/>
</dbReference>
<evidence type="ECO:0000256" key="6">
    <source>
        <dbReference type="PROSITE-ProRule" id="PRU00284"/>
    </source>
</evidence>
<dbReference type="Pfam" id="PF00015">
    <property type="entry name" value="MCPsignal"/>
    <property type="match status" value="1"/>
</dbReference>
<feature type="transmembrane region" description="Helical" evidence="7">
    <location>
        <begin position="188"/>
        <end position="210"/>
    </location>
</feature>
<sequence>MQWLKNSKVSTKMAFLSTVATIGLLIIGGISLWQTSKLSKGIENIYNWNVVPIEIVSNMKANQLESNTEILELIISKHPTHNQEYIASIDAKQQEIDTLRGQYNANIPVVIQMFEEFDELRKTYHNELAQIFQLVNTNKNSEALNIYTNQLTVTASKLVDVNTQLIDFNNQYAEDFYKSSKEEKTRSLIMQSIIIAVIYILVVLLCRILAKLITHPVNEMKSLLVEAAKGDFTVQGTYTSKDELGILMASFNDMLASIKEVIHRVRESSEQVASSSEELLASTEQTNHAAEHIAEASMDLAGGADTSLHGTYEATNSIKNMEDNITTITNSIANTLNNSKVTALEAEKGNTAIQSTVQQMQTVNDSVLQTANIIKSLNTRSIEIEKIVAVISDISDQTNLLALNAAIEAARAGEHGKGFAVVADEVRKLAEESRSSAEQITALIRDIQANTANAVSSMEKSTQNVETGMQLITTTSASFGKIYHSANDVSEQMNDVAVLINSITENAHSLAQQLTLVSQNAENAVLSTQSVASGAEQQLATIEEISASSHNLAKMADDLQKMVRLFKV</sequence>
<dbReference type="Gene3D" id="1.10.287.950">
    <property type="entry name" value="Methyl-accepting chemotaxis protein"/>
    <property type="match status" value="1"/>
</dbReference>
<keyword evidence="7" id="KW-1133">Transmembrane helix</keyword>
<keyword evidence="2" id="KW-1003">Cell membrane</keyword>
<feature type="domain" description="HAMP" evidence="9">
    <location>
        <begin position="211"/>
        <end position="263"/>
    </location>
</feature>
<keyword evidence="7" id="KW-0812">Transmembrane</keyword>